<sequence>MVLIIHGFPNDISALRFEWAWQHPDKSRRLRHIPKKKLSEKSFDYRLRILSEMLQVGPWYRLALTIRWIKQEYAQAFHINGCPPIHMPIIFGPVSKKRGSVQESSSSSYDNDSDSDSDCKQRKDDFGSPILPPFGWSAMRLHTTYASRLDLYPTKGPWFDARLQARHAREKQTRDYLHAQHLATSIEELSQENIQPTFFHRHCALDYKPERRTTTQASLITARYRLAIAFKARTVPTRLRQ</sequence>
<organism evidence="3">
    <name type="scientific">Timema tahoe</name>
    <dbReference type="NCBI Taxonomy" id="61484"/>
    <lineage>
        <taxon>Eukaryota</taxon>
        <taxon>Metazoa</taxon>
        <taxon>Ecdysozoa</taxon>
        <taxon>Arthropoda</taxon>
        <taxon>Hexapoda</taxon>
        <taxon>Insecta</taxon>
        <taxon>Pterygota</taxon>
        <taxon>Neoptera</taxon>
        <taxon>Polyneoptera</taxon>
        <taxon>Phasmatodea</taxon>
        <taxon>Timematodea</taxon>
        <taxon>Timematoidea</taxon>
        <taxon>Timematidae</taxon>
        <taxon>Timema</taxon>
    </lineage>
</organism>
<evidence type="ECO:0000256" key="2">
    <source>
        <dbReference type="SAM" id="MobiDB-lite"/>
    </source>
</evidence>
<dbReference type="GO" id="GO:0008821">
    <property type="term" value="F:crossover junction DNA endonuclease activity"/>
    <property type="evidence" value="ECO:0007669"/>
    <property type="project" value="TreeGrafter"/>
</dbReference>
<dbReference type="GO" id="GO:0017108">
    <property type="term" value="F:5'-flap endonuclease activity"/>
    <property type="evidence" value="ECO:0007669"/>
    <property type="project" value="TreeGrafter"/>
</dbReference>
<feature type="region of interest" description="Disordered" evidence="2">
    <location>
        <begin position="99"/>
        <end position="122"/>
    </location>
</feature>
<dbReference type="GO" id="GO:0033557">
    <property type="term" value="C:Slx1-Slx4 complex"/>
    <property type="evidence" value="ECO:0007669"/>
    <property type="project" value="TreeGrafter"/>
</dbReference>
<protein>
    <submittedName>
        <fullName evidence="3">Uncharacterized protein</fullName>
    </submittedName>
</protein>
<gene>
    <name evidence="3" type="ORF">TTEB3V08_LOCUS11019</name>
</gene>
<keyword evidence="1" id="KW-0479">Metal-binding</keyword>
<name>A0A7R9IRM7_9NEOP</name>
<keyword evidence="1" id="KW-0862">Zinc</keyword>
<dbReference type="PANTHER" id="PTHR20208">
    <property type="entry name" value="STRUCTURE-SPECIFIC ENDONUCLEASE SUBUNIT SLX1"/>
    <property type="match status" value="1"/>
</dbReference>
<dbReference type="EMBL" id="OE007319">
    <property type="protein sequence ID" value="CAD7463133.1"/>
    <property type="molecule type" value="Genomic_DNA"/>
</dbReference>
<accession>A0A7R9IRM7</accession>
<reference evidence="3" key="1">
    <citation type="submission" date="2020-11" db="EMBL/GenBank/DDBJ databases">
        <authorList>
            <person name="Tran Van P."/>
        </authorList>
    </citation>
    <scope>NUCLEOTIDE SEQUENCE</scope>
</reference>
<keyword evidence="1" id="KW-0863">Zinc-finger</keyword>
<dbReference type="GO" id="GO:0008270">
    <property type="term" value="F:zinc ion binding"/>
    <property type="evidence" value="ECO:0007669"/>
    <property type="project" value="UniProtKB-KW"/>
</dbReference>
<dbReference type="AlphaFoldDB" id="A0A7R9IRM7"/>
<proteinExistence type="predicted"/>
<dbReference type="GO" id="GO:0000724">
    <property type="term" value="P:double-strand break repair via homologous recombination"/>
    <property type="evidence" value="ECO:0007669"/>
    <property type="project" value="TreeGrafter"/>
</dbReference>
<evidence type="ECO:0000256" key="1">
    <source>
        <dbReference type="ARBA" id="ARBA00022771"/>
    </source>
</evidence>
<evidence type="ECO:0000313" key="3">
    <source>
        <dbReference type="EMBL" id="CAD7463133.1"/>
    </source>
</evidence>
<dbReference type="InterPro" id="IPR050381">
    <property type="entry name" value="SLX1_endonuclease"/>
</dbReference>
<dbReference type="PANTHER" id="PTHR20208:SF10">
    <property type="entry name" value="STRUCTURE-SPECIFIC ENDONUCLEASE SUBUNIT SLX1"/>
    <property type="match status" value="1"/>
</dbReference>